<dbReference type="InterPro" id="IPR013785">
    <property type="entry name" value="Aldolase_TIM"/>
</dbReference>
<keyword evidence="4" id="KW-0503">Monooxygenase</keyword>
<dbReference type="PANTHER" id="PTHR32332">
    <property type="entry name" value="2-NITROPROPANE DIOXYGENASE"/>
    <property type="match status" value="1"/>
</dbReference>
<organism evidence="4 5">
    <name type="scientific">Belnapia arida</name>
    <dbReference type="NCBI Taxonomy" id="2804533"/>
    <lineage>
        <taxon>Bacteria</taxon>
        <taxon>Pseudomonadati</taxon>
        <taxon>Pseudomonadota</taxon>
        <taxon>Alphaproteobacteria</taxon>
        <taxon>Acetobacterales</taxon>
        <taxon>Roseomonadaceae</taxon>
        <taxon>Belnapia</taxon>
    </lineage>
</organism>
<dbReference type="EMBL" id="JAETWB010000080">
    <property type="protein sequence ID" value="MBL6082553.1"/>
    <property type="molecule type" value="Genomic_DNA"/>
</dbReference>
<dbReference type="GO" id="GO:0004497">
    <property type="term" value="F:monooxygenase activity"/>
    <property type="evidence" value="ECO:0007669"/>
    <property type="project" value="UniProtKB-KW"/>
</dbReference>
<sequence>MRTVLCDRLGIELPIIQAPMGGAAGPALAAAVSNAGGLGMLAPWRLDSAGLRQQIRQTRALTDRPFGVNFVIAFPQEERLDICLEEGVTIVSSFWGNPEAFAARAHAGGATTVFHTIAGADEARRAVDCGVDVVVAQGWEAGGHVWGSVATLPLIPAVVDAVGPVTPVVAAGGIADGRGLAAALCLGATGGWIGTRFLASEEAAVHPRYKELLFGAQETTTIHTGLFDIGWPDAPHRVLRNSTVETWETAGRPAPGSRPGEGDLVAASASRGPIERYRSYTPAPDASGDIEALSLWAGQGVGLVKHAQPAGSIVQQIADEARAILRSVQQLA</sequence>
<dbReference type="PANTHER" id="PTHR32332:SF20">
    <property type="entry name" value="2-NITROPROPANE DIOXYGENASE-LIKE PROTEIN"/>
    <property type="match status" value="1"/>
</dbReference>
<gene>
    <name evidence="4" type="ORF">JMJ56_31810</name>
</gene>
<comment type="caution">
    <text evidence="4">The sequence shown here is derived from an EMBL/GenBank/DDBJ whole genome shotgun (WGS) entry which is preliminary data.</text>
</comment>
<protein>
    <submittedName>
        <fullName evidence="4">Nitronate monooxygenase</fullName>
    </submittedName>
</protein>
<dbReference type="RefSeq" id="WP_202835886.1">
    <property type="nucleotide sequence ID" value="NZ_JAETWB010000080.1"/>
</dbReference>
<dbReference type="Pfam" id="PF03060">
    <property type="entry name" value="NMO"/>
    <property type="match status" value="2"/>
</dbReference>
<keyword evidence="5" id="KW-1185">Reference proteome</keyword>
<evidence type="ECO:0000313" key="5">
    <source>
        <dbReference type="Proteomes" id="UP000660885"/>
    </source>
</evidence>
<proteinExistence type="predicted"/>
<dbReference type="CDD" id="cd04730">
    <property type="entry name" value="NPD_like"/>
    <property type="match status" value="1"/>
</dbReference>
<evidence type="ECO:0000256" key="3">
    <source>
        <dbReference type="ARBA" id="ARBA00023002"/>
    </source>
</evidence>
<dbReference type="Proteomes" id="UP000660885">
    <property type="component" value="Unassembled WGS sequence"/>
</dbReference>
<dbReference type="SUPFAM" id="SSF51412">
    <property type="entry name" value="Inosine monophosphate dehydrogenase (IMPDH)"/>
    <property type="match status" value="1"/>
</dbReference>
<keyword evidence="2" id="KW-0288">FMN</keyword>
<name>A0ABS1UD12_9PROT</name>
<keyword evidence="1" id="KW-0285">Flavoprotein</keyword>
<dbReference type="InterPro" id="IPR004136">
    <property type="entry name" value="NMO"/>
</dbReference>
<reference evidence="4 5" key="1">
    <citation type="submission" date="2021-01" db="EMBL/GenBank/DDBJ databases">
        <title>Belnapia mucosa sp. nov. and Belnapia arida sp. nov., isolated from the Tabernas Desert (Almeria, Spain).</title>
        <authorList>
            <person name="Molina-Menor E."/>
            <person name="Vidal-Verdu A."/>
            <person name="Calonge A."/>
            <person name="Satari L."/>
            <person name="Pereto J."/>
            <person name="Porcar M."/>
        </authorList>
    </citation>
    <scope>NUCLEOTIDE SEQUENCE [LARGE SCALE GENOMIC DNA]</scope>
    <source>
        <strain evidence="4 5">T18</strain>
    </source>
</reference>
<evidence type="ECO:0000256" key="2">
    <source>
        <dbReference type="ARBA" id="ARBA00022643"/>
    </source>
</evidence>
<evidence type="ECO:0000313" key="4">
    <source>
        <dbReference type="EMBL" id="MBL6082553.1"/>
    </source>
</evidence>
<dbReference type="Gene3D" id="3.20.20.70">
    <property type="entry name" value="Aldolase class I"/>
    <property type="match status" value="1"/>
</dbReference>
<evidence type="ECO:0000256" key="1">
    <source>
        <dbReference type="ARBA" id="ARBA00022630"/>
    </source>
</evidence>
<accession>A0ABS1UD12</accession>
<keyword evidence="3" id="KW-0560">Oxidoreductase</keyword>